<organism evidence="2 3">
    <name type="scientific">Halalkalibacter nanhaiisediminis</name>
    <dbReference type="NCBI Taxonomy" id="688079"/>
    <lineage>
        <taxon>Bacteria</taxon>
        <taxon>Bacillati</taxon>
        <taxon>Bacillota</taxon>
        <taxon>Bacilli</taxon>
        <taxon>Bacillales</taxon>
        <taxon>Bacillaceae</taxon>
        <taxon>Halalkalibacter</taxon>
    </lineage>
</organism>
<name>A0A562QJK5_9BACI</name>
<evidence type="ECO:0000259" key="1">
    <source>
        <dbReference type="PROSITE" id="PS50887"/>
    </source>
</evidence>
<dbReference type="EMBL" id="VLKZ01000004">
    <property type="protein sequence ID" value="TWI56947.1"/>
    <property type="molecule type" value="Genomic_DNA"/>
</dbReference>
<dbReference type="InterPro" id="IPR003018">
    <property type="entry name" value="GAF"/>
</dbReference>
<dbReference type="Gene3D" id="3.30.450.40">
    <property type="match status" value="2"/>
</dbReference>
<dbReference type="FunFam" id="3.30.70.270:FF:000001">
    <property type="entry name" value="Diguanylate cyclase domain protein"/>
    <property type="match status" value="1"/>
</dbReference>
<dbReference type="NCBIfam" id="TIGR00254">
    <property type="entry name" value="GGDEF"/>
    <property type="match status" value="1"/>
</dbReference>
<keyword evidence="3" id="KW-1185">Reference proteome</keyword>
<dbReference type="RefSeq" id="WP_144449978.1">
    <property type="nucleotide sequence ID" value="NZ_VLKZ01000004.1"/>
</dbReference>
<dbReference type="InterPro" id="IPR029787">
    <property type="entry name" value="Nucleotide_cyclase"/>
</dbReference>
<dbReference type="SUPFAM" id="SSF55073">
    <property type="entry name" value="Nucleotide cyclase"/>
    <property type="match status" value="1"/>
</dbReference>
<accession>A0A562QJK5</accession>
<dbReference type="PROSITE" id="PS50887">
    <property type="entry name" value="GGDEF"/>
    <property type="match status" value="1"/>
</dbReference>
<dbReference type="PANTHER" id="PTHR45138">
    <property type="entry name" value="REGULATORY COMPONENTS OF SENSORY TRANSDUCTION SYSTEM"/>
    <property type="match status" value="1"/>
</dbReference>
<dbReference type="CDD" id="cd01949">
    <property type="entry name" value="GGDEF"/>
    <property type="match status" value="1"/>
</dbReference>
<dbReference type="OrthoDB" id="9759607at2"/>
<evidence type="ECO:0000313" key="2">
    <source>
        <dbReference type="EMBL" id="TWI56947.1"/>
    </source>
</evidence>
<dbReference type="GO" id="GO:0052621">
    <property type="term" value="F:diguanylate cyclase activity"/>
    <property type="evidence" value="ECO:0007669"/>
    <property type="project" value="TreeGrafter"/>
</dbReference>
<dbReference type="SUPFAM" id="SSF55781">
    <property type="entry name" value="GAF domain-like"/>
    <property type="match status" value="2"/>
</dbReference>
<gene>
    <name evidence="2" type="ORF">IQ10_01642</name>
</gene>
<proteinExistence type="predicted"/>
<sequence length="745" mass="85083">MDKLLIGNSYNSQFRTVLEEVVSNHILNTTLFESAVFFIASNEQILSVCRVQDIPSSMIEAVNYFQNHFSSEKLKHEYEQSLLLAVPILNINESNPARYIGAIVPLESEDKTLLEEYLEGIASGMNLSQHLSNAESELIKLKDLLKEADYQIEFTSLANALVQLYERNEQTSGKLLIVEKSGDHYVPLFHQSELQILPVKEAVEAYSYVEATDADHLFFLKDIPILGNGYNDHLVFLLLNDKKIVSLFLFSFQSEQDAMREKEKMNVTLKEIAPLLQKGYAHEKSVREGQRSDILFQVTKKFYSTMNIGEVLGEILYAMEKAYPHYHVHLLLSQEWEVSAELRIKPFMYGADSGNRKAEHAYLTGNIQVDDNMLYVPLRGKQGVYGVMEIQTAPNVYIPSYEIDFIQMLADTGGNALENAELYQQSRNLIHDLQLINETSHQINLNLRLADTINFMTQQIIESFQAEQVGFIMFPAKGESVVLDGSTPFFINDETLSSLDPFIRKVKRDKDPVYIGDTRLHEEFQLEEYKSVLTVPMIQNNELKGMVITIHRDAYHFTFENFKLLQSLVHHSTLAFTNSMLHEELERLVITDHLTKLYSRNHLDKRIQDSMNQDIQGTFLLLDIDNFKQINDTYGHQVGDDIIIQVSNIMKKNIRDEDIAARWGGEELAIYFPKIEVNIGNRIAKRIVEAVSVETSPKVTVSVGVSSWHAKDADLSLKRLFNLTDEALYSAKEAGKNQVVTKMPL</sequence>
<feature type="domain" description="GGDEF" evidence="1">
    <location>
        <begin position="615"/>
        <end position="744"/>
    </location>
</feature>
<dbReference type="SMART" id="SM00267">
    <property type="entry name" value="GGDEF"/>
    <property type="match status" value="1"/>
</dbReference>
<dbReference type="InterPro" id="IPR000160">
    <property type="entry name" value="GGDEF_dom"/>
</dbReference>
<dbReference type="GO" id="GO:0043709">
    <property type="term" value="P:cell adhesion involved in single-species biofilm formation"/>
    <property type="evidence" value="ECO:0007669"/>
    <property type="project" value="TreeGrafter"/>
</dbReference>
<dbReference type="Pfam" id="PF00990">
    <property type="entry name" value="GGDEF"/>
    <property type="match status" value="1"/>
</dbReference>
<dbReference type="Pfam" id="PF13185">
    <property type="entry name" value="GAF_2"/>
    <property type="match status" value="1"/>
</dbReference>
<comment type="caution">
    <text evidence="2">The sequence shown here is derived from an EMBL/GenBank/DDBJ whole genome shotgun (WGS) entry which is preliminary data.</text>
</comment>
<dbReference type="InterPro" id="IPR029016">
    <property type="entry name" value="GAF-like_dom_sf"/>
</dbReference>
<dbReference type="GO" id="GO:1902201">
    <property type="term" value="P:negative regulation of bacterial-type flagellum-dependent cell motility"/>
    <property type="evidence" value="ECO:0007669"/>
    <property type="project" value="TreeGrafter"/>
</dbReference>
<dbReference type="InterPro" id="IPR050469">
    <property type="entry name" value="Diguanylate_Cyclase"/>
</dbReference>
<dbReference type="GO" id="GO:0005886">
    <property type="term" value="C:plasma membrane"/>
    <property type="evidence" value="ECO:0007669"/>
    <property type="project" value="TreeGrafter"/>
</dbReference>
<dbReference type="PANTHER" id="PTHR45138:SF9">
    <property type="entry name" value="DIGUANYLATE CYCLASE DGCM-RELATED"/>
    <property type="match status" value="1"/>
</dbReference>
<protein>
    <submittedName>
        <fullName evidence="2">Diguanylate cyclase (GGDEF)-like protein</fullName>
    </submittedName>
</protein>
<dbReference type="SMART" id="SM00065">
    <property type="entry name" value="GAF"/>
    <property type="match status" value="1"/>
</dbReference>
<dbReference type="AlphaFoldDB" id="A0A562QJK5"/>
<evidence type="ECO:0000313" key="3">
    <source>
        <dbReference type="Proteomes" id="UP000315711"/>
    </source>
</evidence>
<dbReference type="Gene3D" id="3.30.70.270">
    <property type="match status" value="1"/>
</dbReference>
<reference evidence="2 3" key="1">
    <citation type="journal article" date="2015" name="Stand. Genomic Sci.">
        <title>Genomic Encyclopedia of Bacterial and Archaeal Type Strains, Phase III: the genomes of soil and plant-associated and newly described type strains.</title>
        <authorList>
            <person name="Whitman W.B."/>
            <person name="Woyke T."/>
            <person name="Klenk H.P."/>
            <person name="Zhou Y."/>
            <person name="Lilburn T.G."/>
            <person name="Beck B.J."/>
            <person name="De Vos P."/>
            <person name="Vandamme P."/>
            <person name="Eisen J.A."/>
            <person name="Garrity G."/>
            <person name="Hugenholtz P."/>
            <person name="Kyrpides N.C."/>
        </authorList>
    </citation>
    <scope>NUCLEOTIDE SEQUENCE [LARGE SCALE GENOMIC DNA]</scope>
    <source>
        <strain evidence="2 3">CGMCC 1.10116</strain>
    </source>
</reference>
<dbReference type="Proteomes" id="UP000315711">
    <property type="component" value="Unassembled WGS sequence"/>
</dbReference>
<dbReference type="InterPro" id="IPR043128">
    <property type="entry name" value="Rev_trsase/Diguanyl_cyclase"/>
</dbReference>